<reference evidence="1 2" key="1">
    <citation type="submission" date="2019-02" db="EMBL/GenBank/DDBJ databases">
        <title>Deep-cultivation of Planctomycetes and their phenomic and genomic characterization uncovers novel biology.</title>
        <authorList>
            <person name="Wiegand S."/>
            <person name="Jogler M."/>
            <person name="Boedeker C."/>
            <person name="Pinto D."/>
            <person name="Vollmers J."/>
            <person name="Rivas-Marin E."/>
            <person name="Kohn T."/>
            <person name="Peeters S.H."/>
            <person name="Heuer A."/>
            <person name="Rast P."/>
            <person name="Oberbeckmann S."/>
            <person name="Bunk B."/>
            <person name="Jeske O."/>
            <person name="Meyerdierks A."/>
            <person name="Storesund J.E."/>
            <person name="Kallscheuer N."/>
            <person name="Luecker S."/>
            <person name="Lage O.M."/>
            <person name="Pohl T."/>
            <person name="Merkel B.J."/>
            <person name="Hornburger P."/>
            <person name="Mueller R.-W."/>
            <person name="Bruemmer F."/>
            <person name="Labrenz M."/>
            <person name="Spormann A.M."/>
            <person name="Op Den Camp H."/>
            <person name="Overmann J."/>
            <person name="Amann R."/>
            <person name="Jetten M.S.M."/>
            <person name="Mascher T."/>
            <person name="Medema M.H."/>
            <person name="Devos D.P."/>
            <person name="Kaster A.-K."/>
            <person name="Ovreas L."/>
            <person name="Rohde M."/>
            <person name="Galperin M.Y."/>
            <person name="Jogler C."/>
        </authorList>
    </citation>
    <scope>NUCLEOTIDE SEQUENCE [LARGE SCALE GENOMIC DNA]</scope>
    <source>
        <strain evidence="1 2">CA13</strain>
    </source>
</reference>
<keyword evidence="2" id="KW-1185">Reference proteome</keyword>
<gene>
    <name evidence="1" type="ORF">CA13_71110</name>
</gene>
<accession>A0A5C5YNY0</accession>
<evidence type="ECO:0000313" key="2">
    <source>
        <dbReference type="Proteomes" id="UP000315010"/>
    </source>
</evidence>
<evidence type="ECO:0000313" key="1">
    <source>
        <dbReference type="EMBL" id="TWT76614.1"/>
    </source>
</evidence>
<dbReference type="AlphaFoldDB" id="A0A5C5YNY0"/>
<name>A0A5C5YNY0_9BACT</name>
<proteinExistence type="predicted"/>
<dbReference type="EMBL" id="SJPJ01000002">
    <property type="protein sequence ID" value="TWT76614.1"/>
    <property type="molecule type" value="Genomic_DNA"/>
</dbReference>
<organism evidence="1 2">
    <name type="scientific">Novipirellula herctigrandis</name>
    <dbReference type="NCBI Taxonomy" id="2527986"/>
    <lineage>
        <taxon>Bacteria</taxon>
        <taxon>Pseudomonadati</taxon>
        <taxon>Planctomycetota</taxon>
        <taxon>Planctomycetia</taxon>
        <taxon>Pirellulales</taxon>
        <taxon>Pirellulaceae</taxon>
        <taxon>Novipirellula</taxon>
    </lineage>
</organism>
<sequence length="84" mass="9823">MSLCYYSSGNLLNILSASNRNYPHYGRLCESQPFAVLWLIYHVLVVVSGQDDRWSRFRESGGDFWRKVRAPQDRMVDNVDRPRG</sequence>
<comment type="caution">
    <text evidence="1">The sequence shown here is derived from an EMBL/GenBank/DDBJ whole genome shotgun (WGS) entry which is preliminary data.</text>
</comment>
<protein>
    <submittedName>
        <fullName evidence="1">Uncharacterized protein</fullName>
    </submittedName>
</protein>
<dbReference type="Proteomes" id="UP000315010">
    <property type="component" value="Unassembled WGS sequence"/>
</dbReference>